<reference evidence="1" key="2">
    <citation type="submission" date="2020-10" db="EMBL/GenBank/DDBJ databases">
        <authorList>
            <person name="Cooper E.A."/>
            <person name="Brenton Z.W."/>
            <person name="Flinn B.S."/>
            <person name="Jenkins J."/>
            <person name="Shu S."/>
            <person name="Flowers D."/>
            <person name="Luo F."/>
            <person name="Wang Y."/>
            <person name="Xia P."/>
            <person name="Barry K."/>
            <person name="Daum C."/>
            <person name="Lipzen A."/>
            <person name="Yoshinaga Y."/>
            <person name="Schmutz J."/>
            <person name="Saski C."/>
            <person name="Vermerris W."/>
            <person name="Kresovich S."/>
        </authorList>
    </citation>
    <scope>NUCLEOTIDE SEQUENCE</scope>
</reference>
<organism evidence="1 2">
    <name type="scientific">Sorghum bicolor</name>
    <name type="common">Sorghum</name>
    <name type="synonym">Sorghum vulgare</name>
    <dbReference type="NCBI Taxonomy" id="4558"/>
    <lineage>
        <taxon>Eukaryota</taxon>
        <taxon>Viridiplantae</taxon>
        <taxon>Streptophyta</taxon>
        <taxon>Embryophyta</taxon>
        <taxon>Tracheophyta</taxon>
        <taxon>Spermatophyta</taxon>
        <taxon>Magnoliopsida</taxon>
        <taxon>Liliopsida</taxon>
        <taxon>Poales</taxon>
        <taxon>Poaceae</taxon>
        <taxon>PACMAD clade</taxon>
        <taxon>Panicoideae</taxon>
        <taxon>Andropogonodae</taxon>
        <taxon>Andropogoneae</taxon>
        <taxon>Sorghinae</taxon>
        <taxon>Sorghum</taxon>
    </lineage>
</organism>
<proteinExistence type="predicted"/>
<gene>
    <name evidence="1" type="ORF">BDA96_06G216100</name>
</gene>
<protein>
    <submittedName>
        <fullName evidence="1">Uncharacterized protein</fullName>
    </submittedName>
</protein>
<dbReference type="EMBL" id="CM027685">
    <property type="protein sequence ID" value="KAG0527236.1"/>
    <property type="molecule type" value="Genomic_DNA"/>
</dbReference>
<evidence type="ECO:0000313" key="2">
    <source>
        <dbReference type="Proteomes" id="UP000807115"/>
    </source>
</evidence>
<comment type="caution">
    <text evidence="1">The sequence shown here is derived from an EMBL/GenBank/DDBJ whole genome shotgun (WGS) entry which is preliminary data.</text>
</comment>
<reference evidence="1" key="1">
    <citation type="journal article" date="2019" name="BMC Genomics">
        <title>A new reference genome for Sorghum bicolor reveals high levels of sequence similarity between sweet and grain genotypes: implications for the genetics of sugar metabolism.</title>
        <authorList>
            <person name="Cooper E.A."/>
            <person name="Brenton Z.W."/>
            <person name="Flinn B.S."/>
            <person name="Jenkins J."/>
            <person name="Shu S."/>
            <person name="Flowers D."/>
            <person name="Luo F."/>
            <person name="Wang Y."/>
            <person name="Xia P."/>
            <person name="Barry K."/>
            <person name="Daum C."/>
            <person name="Lipzen A."/>
            <person name="Yoshinaga Y."/>
            <person name="Schmutz J."/>
            <person name="Saski C."/>
            <person name="Vermerris W."/>
            <person name="Kresovich S."/>
        </authorList>
    </citation>
    <scope>NUCLEOTIDE SEQUENCE</scope>
</reference>
<dbReference type="AlphaFoldDB" id="A0A921QSV9"/>
<accession>A0A921QSV9</accession>
<sequence length="113" mass="12675">MRLESVCWVSTNRTYYTLVTPGTTTTTAPGTQGSSQQALSSNKMWVFNWQDDVRVEGGPSIGHCLANFSRRRKLVRTPNVSRKGTEQVRWCGPSPVAFVVENQQELPKYPPES</sequence>
<dbReference type="Proteomes" id="UP000807115">
    <property type="component" value="Chromosome 6"/>
</dbReference>
<name>A0A921QSV9_SORBI</name>
<evidence type="ECO:0000313" key="1">
    <source>
        <dbReference type="EMBL" id="KAG0527236.1"/>
    </source>
</evidence>